<organism evidence="2 3">
    <name type="scientific">Acidocella aromatica</name>
    <dbReference type="NCBI Taxonomy" id="1303579"/>
    <lineage>
        <taxon>Bacteria</taxon>
        <taxon>Pseudomonadati</taxon>
        <taxon>Pseudomonadota</taxon>
        <taxon>Alphaproteobacteria</taxon>
        <taxon>Acetobacterales</taxon>
        <taxon>Acidocellaceae</taxon>
        <taxon>Acidocella</taxon>
    </lineage>
</organism>
<proteinExistence type="predicted"/>
<evidence type="ECO:0000256" key="1">
    <source>
        <dbReference type="SAM" id="SignalP"/>
    </source>
</evidence>
<dbReference type="SUPFAM" id="SSF56935">
    <property type="entry name" value="Porins"/>
    <property type="match status" value="1"/>
</dbReference>
<sequence length="464" mass="49122">MRKLILTTGAFLGVLFAVPGNAHAQPVKPVPAGTISLHLNGYFQFGLDDVGSTFNNYGGMKLSPVSTNGSLRIYPGFDATTIGGISYGVYTDLRDAFYSGDKGSTANSASTSNGTIYVRRVYGYIGTPNYGYVRFGQTDGAFSLLQTGVIEAFGDGTQYASTDSTSAMVVPGNALPGQFIYADQGALYTTNKVVLISPAVREPYLGGKFSGIFSYEPNSNGLKEGYGSYCTMAGPTCAGVTSASTFTSTLATERNNTFDFMGQYAFKLGNFDSKISAGMIDGTPVRYTGALVTSSTTSGVVTYTGNYGYRLKELQVYQVGVQTIYHGLFTDTDAVTLGANIKWGQTLDAYAPAPDGARDALAYSVSGNYVIGPYVLGASFFDSQTAGNYVPYVVNAKTGAVTHSTEAGTLSEYGLAVGGNYVIGKDLSLYLQYLYAHRHQPGNGNLQNGNAQMQMVSLGGTFKW</sequence>
<protein>
    <recommendedName>
        <fullName evidence="4">Porin domain-containing protein</fullName>
    </recommendedName>
</protein>
<dbReference type="AlphaFoldDB" id="A0A840VC27"/>
<feature type="chain" id="PRO_5032314634" description="Porin domain-containing protein" evidence="1">
    <location>
        <begin position="25"/>
        <end position="464"/>
    </location>
</feature>
<evidence type="ECO:0008006" key="4">
    <source>
        <dbReference type="Google" id="ProtNLM"/>
    </source>
</evidence>
<reference evidence="2 3" key="1">
    <citation type="submission" date="2020-08" db="EMBL/GenBank/DDBJ databases">
        <title>Genomic Encyclopedia of Type Strains, Phase IV (KMG-IV): sequencing the most valuable type-strain genomes for metagenomic binning, comparative biology and taxonomic classification.</title>
        <authorList>
            <person name="Goeker M."/>
        </authorList>
    </citation>
    <scope>NUCLEOTIDE SEQUENCE [LARGE SCALE GENOMIC DNA]</scope>
    <source>
        <strain evidence="2 3">DSM 27026</strain>
    </source>
</reference>
<dbReference type="EMBL" id="JACHFJ010000002">
    <property type="protein sequence ID" value="MBB5372397.1"/>
    <property type="molecule type" value="Genomic_DNA"/>
</dbReference>
<evidence type="ECO:0000313" key="2">
    <source>
        <dbReference type="EMBL" id="MBB5372397.1"/>
    </source>
</evidence>
<dbReference type="RefSeq" id="WP_183265421.1">
    <property type="nucleotide sequence ID" value="NZ_JACHFJ010000002.1"/>
</dbReference>
<evidence type="ECO:0000313" key="3">
    <source>
        <dbReference type="Proteomes" id="UP000553706"/>
    </source>
</evidence>
<gene>
    <name evidence="2" type="ORF">HNP71_000635</name>
</gene>
<dbReference type="Proteomes" id="UP000553706">
    <property type="component" value="Unassembled WGS sequence"/>
</dbReference>
<accession>A0A840VC27</accession>
<name>A0A840VC27_9PROT</name>
<feature type="signal peptide" evidence="1">
    <location>
        <begin position="1"/>
        <end position="24"/>
    </location>
</feature>
<keyword evidence="3" id="KW-1185">Reference proteome</keyword>
<comment type="caution">
    <text evidence="2">The sequence shown here is derived from an EMBL/GenBank/DDBJ whole genome shotgun (WGS) entry which is preliminary data.</text>
</comment>
<keyword evidence="1" id="KW-0732">Signal</keyword>